<gene>
    <name evidence="3" type="ORF">GCM10007096_13590</name>
</gene>
<feature type="transmembrane region" description="Helical" evidence="1">
    <location>
        <begin position="165"/>
        <end position="183"/>
    </location>
</feature>
<protein>
    <recommendedName>
        <fullName evidence="2">CAAX prenyl protease 2/Lysostaphin resistance protein A-like domain-containing protein</fullName>
    </recommendedName>
</protein>
<proteinExistence type="predicted"/>
<keyword evidence="4" id="KW-1185">Reference proteome</keyword>
<dbReference type="EMBL" id="BMFV01000007">
    <property type="protein sequence ID" value="GGH79124.1"/>
    <property type="molecule type" value="Genomic_DNA"/>
</dbReference>
<accession>A0A8J2ZUE8</accession>
<dbReference type="GO" id="GO:0004175">
    <property type="term" value="F:endopeptidase activity"/>
    <property type="evidence" value="ECO:0007669"/>
    <property type="project" value="UniProtKB-ARBA"/>
</dbReference>
<organism evidence="3 4">
    <name type="scientific">Pullulanibacillus pueri</name>
    <dbReference type="NCBI Taxonomy" id="1437324"/>
    <lineage>
        <taxon>Bacteria</taxon>
        <taxon>Bacillati</taxon>
        <taxon>Bacillota</taxon>
        <taxon>Bacilli</taxon>
        <taxon>Bacillales</taxon>
        <taxon>Sporolactobacillaceae</taxon>
        <taxon>Pullulanibacillus</taxon>
    </lineage>
</organism>
<dbReference type="GO" id="GO:0080120">
    <property type="term" value="P:CAAX-box protein maturation"/>
    <property type="evidence" value="ECO:0007669"/>
    <property type="project" value="UniProtKB-ARBA"/>
</dbReference>
<reference evidence="3" key="1">
    <citation type="journal article" date="2014" name="Int. J. Syst. Evol. Microbiol.">
        <title>Complete genome sequence of Corynebacterium casei LMG S-19264T (=DSM 44701T), isolated from a smear-ripened cheese.</title>
        <authorList>
            <consortium name="US DOE Joint Genome Institute (JGI-PGF)"/>
            <person name="Walter F."/>
            <person name="Albersmeier A."/>
            <person name="Kalinowski J."/>
            <person name="Ruckert C."/>
        </authorList>
    </citation>
    <scope>NUCLEOTIDE SEQUENCE</scope>
    <source>
        <strain evidence="3">CGMCC 1.12777</strain>
    </source>
</reference>
<feature type="transmembrane region" description="Helical" evidence="1">
    <location>
        <begin position="143"/>
        <end position="159"/>
    </location>
</feature>
<dbReference type="AlphaFoldDB" id="A0A8J2ZUE8"/>
<evidence type="ECO:0000313" key="4">
    <source>
        <dbReference type="Proteomes" id="UP000656813"/>
    </source>
</evidence>
<sequence length="193" mass="22166">MPKKVDLEAIPNTAIIKSFYMSQGCLFIVFAILYFIFRHTFTLNNKLTFNFKEVVFLGLLSGVIVALLELLLDKLLPKHWLDDGGINRRIFEAMSMPHIFLAMLIVAGVEELLFRGVIQSVFGLWPATIVFTLLHFRYLRKPLMFIIVFGLGLYLGWLYHYTGSLWPSIACHYVIDVFLGVLMKKEINDASLD</sequence>
<keyword evidence="1" id="KW-1133">Transmembrane helix</keyword>
<feature type="transmembrane region" description="Helical" evidence="1">
    <location>
        <begin position="20"/>
        <end position="37"/>
    </location>
</feature>
<evidence type="ECO:0000313" key="3">
    <source>
        <dbReference type="EMBL" id="GGH79124.1"/>
    </source>
</evidence>
<comment type="caution">
    <text evidence="3">The sequence shown here is derived from an EMBL/GenBank/DDBJ whole genome shotgun (WGS) entry which is preliminary data.</text>
</comment>
<dbReference type="RefSeq" id="WP_188496644.1">
    <property type="nucleotide sequence ID" value="NZ_BMFV01000007.1"/>
</dbReference>
<evidence type="ECO:0000259" key="2">
    <source>
        <dbReference type="Pfam" id="PF02517"/>
    </source>
</evidence>
<name>A0A8J2ZUE8_9BACL</name>
<dbReference type="Proteomes" id="UP000656813">
    <property type="component" value="Unassembled WGS sequence"/>
</dbReference>
<feature type="transmembrane region" description="Helical" evidence="1">
    <location>
        <begin position="116"/>
        <end position="136"/>
    </location>
</feature>
<dbReference type="InterPro" id="IPR003675">
    <property type="entry name" value="Rce1/LyrA-like_dom"/>
</dbReference>
<feature type="domain" description="CAAX prenyl protease 2/Lysostaphin resistance protein A-like" evidence="2">
    <location>
        <begin position="96"/>
        <end position="177"/>
    </location>
</feature>
<keyword evidence="1" id="KW-0472">Membrane</keyword>
<reference evidence="3" key="2">
    <citation type="submission" date="2020-09" db="EMBL/GenBank/DDBJ databases">
        <authorList>
            <person name="Sun Q."/>
            <person name="Zhou Y."/>
        </authorList>
    </citation>
    <scope>NUCLEOTIDE SEQUENCE</scope>
    <source>
        <strain evidence="3">CGMCC 1.12777</strain>
    </source>
</reference>
<dbReference type="Pfam" id="PF02517">
    <property type="entry name" value="Rce1-like"/>
    <property type="match status" value="1"/>
</dbReference>
<keyword evidence="1" id="KW-0812">Transmembrane</keyword>
<evidence type="ECO:0000256" key="1">
    <source>
        <dbReference type="SAM" id="Phobius"/>
    </source>
</evidence>
<feature type="transmembrane region" description="Helical" evidence="1">
    <location>
        <begin position="49"/>
        <end position="72"/>
    </location>
</feature>